<dbReference type="Proteomes" id="UP000254601">
    <property type="component" value="Unassembled WGS sequence"/>
</dbReference>
<dbReference type="EMBL" id="UHIC01000001">
    <property type="protein sequence ID" value="SUO95115.1"/>
    <property type="molecule type" value="Genomic_DNA"/>
</dbReference>
<dbReference type="SUPFAM" id="SSF158997">
    <property type="entry name" value="Trm112p-like"/>
    <property type="match status" value="1"/>
</dbReference>
<gene>
    <name evidence="1" type="ORF">NCTC13337_01109</name>
</gene>
<dbReference type="Pfam" id="PF03966">
    <property type="entry name" value="Trm112p"/>
    <property type="match status" value="1"/>
</dbReference>
<organism evidence="1 2">
    <name type="scientific">Suttonella ornithocola</name>
    <dbReference type="NCBI Taxonomy" id="279832"/>
    <lineage>
        <taxon>Bacteria</taxon>
        <taxon>Pseudomonadati</taxon>
        <taxon>Pseudomonadota</taxon>
        <taxon>Gammaproteobacteria</taxon>
        <taxon>Cardiobacteriales</taxon>
        <taxon>Cardiobacteriaceae</taxon>
        <taxon>Suttonella</taxon>
    </lineage>
</organism>
<dbReference type="InterPro" id="IPR005651">
    <property type="entry name" value="Trm112-like"/>
</dbReference>
<proteinExistence type="predicted"/>
<protein>
    <submittedName>
        <fullName evidence="1">Uncharacterized protein</fullName>
    </submittedName>
</protein>
<name>A0A380MRA7_9GAMM</name>
<keyword evidence="2" id="KW-1185">Reference proteome</keyword>
<dbReference type="Gene3D" id="2.20.25.10">
    <property type="match status" value="1"/>
</dbReference>
<evidence type="ECO:0000313" key="2">
    <source>
        <dbReference type="Proteomes" id="UP000254601"/>
    </source>
</evidence>
<sequence>MNKDMISLLRCPIDGQPLSLSTDEKWLENKAANRRYPIDNGIFMLLADDAQSIEPLLLTEQKDK</sequence>
<reference evidence="1 2" key="1">
    <citation type="submission" date="2018-06" db="EMBL/GenBank/DDBJ databases">
        <authorList>
            <consortium name="Pathogen Informatics"/>
            <person name="Doyle S."/>
        </authorList>
    </citation>
    <scope>NUCLEOTIDE SEQUENCE [LARGE SCALE GENOMIC DNA]</scope>
    <source>
        <strain evidence="1 2">NCTC13337</strain>
    </source>
</reference>
<evidence type="ECO:0000313" key="1">
    <source>
        <dbReference type="EMBL" id="SUO95115.1"/>
    </source>
</evidence>
<accession>A0A380MRA7</accession>
<dbReference type="AlphaFoldDB" id="A0A380MRA7"/>
<dbReference type="RefSeq" id="WP_072576257.1">
    <property type="nucleotide sequence ID" value="NZ_LWHB01000060.1"/>
</dbReference>
<dbReference type="OrthoDB" id="9812205at2"/>